<dbReference type="AlphaFoldDB" id="A0A381Q6R3"/>
<protein>
    <submittedName>
        <fullName evidence="1">Uncharacterized protein</fullName>
    </submittedName>
</protein>
<evidence type="ECO:0000313" key="1">
    <source>
        <dbReference type="EMBL" id="SUZ75035.1"/>
    </source>
</evidence>
<sequence length="84" mass="9585">MTEPLSVTNEIIDPLLADLVTGNQDKVVGWMKGEPGAWGFLAGQAVYAVRTHVGRSLGDMERRLVWSRMWWWLEQVKARTNNPF</sequence>
<reference evidence="1" key="1">
    <citation type="submission" date="2018-05" db="EMBL/GenBank/DDBJ databases">
        <authorList>
            <person name="Lanie J.A."/>
            <person name="Ng W.-L."/>
            <person name="Kazmierczak K.M."/>
            <person name="Andrzejewski T.M."/>
            <person name="Davidsen T.M."/>
            <person name="Wayne K.J."/>
            <person name="Tettelin H."/>
            <person name="Glass J.I."/>
            <person name="Rusch D."/>
            <person name="Podicherti R."/>
            <person name="Tsui H.-C.T."/>
            <person name="Winkler M.E."/>
        </authorList>
    </citation>
    <scope>NUCLEOTIDE SEQUENCE</scope>
</reference>
<dbReference type="EMBL" id="UINC01001231">
    <property type="protein sequence ID" value="SUZ75035.1"/>
    <property type="molecule type" value="Genomic_DNA"/>
</dbReference>
<proteinExistence type="predicted"/>
<gene>
    <name evidence="1" type="ORF">METZ01_LOCUS27889</name>
</gene>
<name>A0A381Q6R3_9ZZZZ</name>
<organism evidence="1">
    <name type="scientific">marine metagenome</name>
    <dbReference type="NCBI Taxonomy" id="408172"/>
    <lineage>
        <taxon>unclassified sequences</taxon>
        <taxon>metagenomes</taxon>
        <taxon>ecological metagenomes</taxon>
    </lineage>
</organism>
<accession>A0A381Q6R3</accession>